<dbReference type="HOGENOM" id="CLU_2144900_0_0_6"/>
<gene>
    <name evidence="1" type="ORF">XBKB1_910018</name>
</gene>
<dbReference type="AlphaFoldDB" id="A0A077Q000"/>
<organism evidence="1">
    <name type="scientific">Xenorhabdus bovienii str. kraussei Becker Underwood</name>
    <dbReference type="NCBI Taxonomy" id="1398204"/>
    <lineage>
        <taxon>Bacteria</taxon>
        <taxon>Pseudomonadati</taxon>
        <taxon>Pseudomonadota</taxon>
        <taxon>Gammaproteobacteria</taxon>
        <taxon>Enterobacterales</taxon>
        <taxon>Morganellaceae</taxon>
        <taxon>Xenorhabdus</taxon>
    </lineage>
</organism>
<accession>A0A077Q000</accession>
<name>A0A077Q000_XENBV</name>
<sequence length="112" mass="12485">MNKFDELDQIANAANPKSWGRSAFEFNAIVAVDKNAPLSLSGERIASFVEKRNAIFVTTFDPEQVLELIAIVKAAEKLVRCKGRYQSEQNYRKLAALFGVTTPDLPPLEGER</sequence>
<comment type="caution">
    <text evidence="1">The sequence shown here is derived from an EMBL/GenBank/DDBJ whole genome shotgun (WGS) entry which is preliminary data.</text>
</comment>
<evidence type="ECO:0000313" key="1">
    <source>
        <dbReference type="EMBL" id="CDH26753.1"/>
    </source>
</evidence>
<dbReference type="Proteomes" id="UP000028493">
    <property type="component" value="Unassembled WGS sequence"/>
</dbReference>
<reference evidence="1" key="1">
    <citation type="submission" date="2013-07" db="EMBL/GenBank/DDBJ databases">
        <title>Sub-species coevolution in mutualistic symbiosis.</title>
        <authorList>
            <person name="Murfin K."/>
            <person name="Klassen J."/>
            <person name="Lee M."/>
            <person name="Forst S."/>
            <person name="Stock P."/>
            <person name="Goodrich-Blair H."/>
        </authorList>
    </citation>
    <scope>NUCLEOTIDE SEQUENCE [LARGE SCALE GENOMIC DNA]</scope>
    <source>
        <strain evidence="1">Kraussei Becker Underwood</strain>
    </source>
</reference>
<dbReference type="EMBL" id="CBSZ010000430">
    <property type="protein sequence ID" value="CDH26753.1"/>
    <property type="molecule type" value="Genomic_DNA"/>
</dbReference>
<protein>
    <submittedName>
        <fullName evidence="1">Uncharacterized protein</fullName>
    </submittedName>
</protein>
<proteinExistence type="predicted"/>